<evidence type="ECO:0000313" key="2">
    <source>
        <dbReference type="EMBL" id="MBB4761092.1"/>
    </source>
</evidence>
<feature type="transmembrane region" description="Helical" evidence="1">
    <location>
        <begin position="108"/>
        <end position="130"/>
    </location>
</feature>
<evidence type="ECO:0000313" key="3">
    <source>
        <dbReference type="Proteomes" id="UP000578112"/>
    </source>
</evidence>
<evidence type="ECO:0000256" key="1">
    <source>
        <dbReference type="SAM" id="Phobius"/>
    </source>
</evidence>
<keyword evidence="1" id="KW-0812">Transmembrane</keyword>
<reference evidence="2 3" key="1">
    <citation type="submission" date="2020-08" db="EMBL/GenBank/DDBJ databases">
        <title>Sequencing the genomes of 1000 actinobacteria strains.</title>
        <authorList>
            <person name="Klenk H.-P."/>
        </authorList>
    </citation>
    <scope>NUCLEOTIDE SEQUENCE [LARGE SCALE GENOMIC DNA]</scope>
    <source>
        <strain evidence="2 3">DSM 43149</strain>
    </source>
</reference>
<name>A0A7W7MNW6_9ACTN</name>
<organism evidence="2 3">
    <name type="scientific">Actinoplanes digitatis</name>
    <dbReference type="NCBI Taxonomy" id="1868"/>
    <lineage>
        <taxon>Bacteria</taxon>
        <taxon>Bacillati</taxon>
        <taxon>Actinomycetota</taxon>
        <taxon>Actinomycetes</taxon>
        <taxon>Micromonosporales</taxon>
        <taxon>Micromonosporaceae</taxon>
        <taxon>Actinoplanes</taxon>
    </lineage>
</organism>
<protein>
    <submittedName>
        <fullName evidence="2">Uncharacterized protein</fullName>
    </submittedName>
</protein>
<feature type="transmembrane region" description="Helical" evidence="1">
    <location>
        <begin position="203"/>
        <end position="219"/>
    </location>
</feature>
<feature type="transmembrane region" description="Helical" evidence="1">
    <location>
        <begin position="6"/>
        <end position="27"/>
    </location>
</feature>
<dbReference type="Proteomes" id="UP000578112">
    <property type="component" value="Unassembled WGS sequence"/>
</dbReference>
<proteinExistence type="predicted"/>
<comment type="caution">
    <text evidence="2">The sequence shown here is derived from an EMBL/GenBank/DDBJ whole genome shotgun (WGS) entry which is preliminary data.</text>
</comment>
<keyword evidence="3" id="KW-1185">Reference proteome</keyword>
<feature type="transmembrane region" description="Helical" evidence="1">
    <location>
        <begin position="171"/>
        <end position="191"/>
    </location>
</feature>
<feature type="transmembrane region" description="Helical" evidence="1">
    <location>
        <begin position="68"/>
        <end position="88"/>
    </location>
</feature>
<dbReference type="EMBL" id="JACHNH010000001">
    <property type="protein sequence ID" value="MBB4761092.1"/>
    <property type="molecule type" value="Genomic_DNA"/>
</dbReference>
<gene>
    <name evidence="2" type="ORF">BJ971_001648</name>
</gene>
<dbReference type="AlphaFoldDB" id="A0A7W7MNW6"/>
<feature type="transmembrane region" description="Helical" evidence="1">
    <location>
        <begin position="39"/>
        <end position="62"/>
    </location>
</feature>
<sequence length="220" mass="22117">MTAGQLAVLAALGAFHGLNPAMGWLFAVARGMQERSRTVLLWSVPPIAAGHLASVAIVAAVVSATESVVAGNLVAIVGGAVLVGFGLWRLLSARHFRWAGMRLSAAQLAGWSFLMSSAHGAGLMLLPVLATTTPAAPAGHAAHLAAAAPAGLAGTPAAALDGLLAAGVHTVAMFAVMAACALLVYEFVGLGVLRRAWFNVDKLWAAVMVAAGALTIALTA</sequence>
<accession>A0A7W7MNW6</accession>
<keyword evidence="1" id="KW-0472">Membrane</keyword>
<dbReference type="RefSeq" id="WP_184991296.1">
    <property type="nucleotide sequence ID" value="NZ_BOMK01000013.1"/>
</dbReference>
<keyword evidence="1" id="KW-1133">Transmembrane helix</keyword>